<dbReference type="Proteomes" id="UP000654471">
    <property type="component" value="Unassembled WGS sequence"/>
</dbReference>
<accession>A0ABQ2VMY5</accession>
<sequence length="611" mass="65728">MSGGIVKLNMTRDESGLPRHRRRRALPAAAAALVLAAGTVALLSPQSASAGPEHITPQKHITAADAPDLGPNVDIFDPSMPKDQIQSRLDTIFKEQEKNQFGEERHALLFRPGKYDVDANIGFYTQIAGLGLSPDDTDINGDVHAEADWFGDNATQNFWRGAENMAVTPANGTNRWAVSQAAPFRRMHVKGDLQLDPRNHGWSSGGLLADTKVDGSVSSGSQQQYLSRNTEWSSWNGSNWNMVFVGATHPPAGNFPQPPYTTVDKTPKSREKPFLYVDDTDAYKVFVPDVAADTQGTTWSGRAPKGTSLPLSDFFVAKPGMTASQINGALNQGRHLLFTPGVYHLDDTIKVTKPDTVVLGLGLATLVPDGGVTALSVADVGGANIAGLLIDAGRETSDTLMEMGPKGASADHSGNPSSLHDVYFRVGGAGVGKATKSLVVNSSDVIGDHTWIWRADHGDGVGWTQNTADNGLTVNGDGVTMYGLFVEHYQKNQVVWNGNHGRTYFFQNEMPYDPPDQSAWMDGDTKGYAAYKVADTVTDHQAYGLGSYCYFDVDKSVAADRAFQVPRANGVKFHHMVTVSLGGTGTINHVINDQGGPANTDHQQAYVVDYP</sequence>
<protein>
    <recommendedName>
        <fullName evidence="3">Coagulation factor 5/8 type domain-containing protein</fullName>
    </recommendedName>
</protein>
<reference evidence="2" key="1">
    <citation type="journal article" date="2019" name="Int. J. Syst. Evol. Microbiol.">
        <title>The Global Catalogue of Microorganisms (GCM) 10K type strain sequencing project: providing services to taxonomists for standard genome sequencing and annotation.</title>
        <authorList>
            <consortium name="The Broad Institute Genomics Platform"/>
            <consortium name="The Broad Institute Genome Sequencing Center for Infectious Disease"/>
            <person name="Wu L."/>
            <person name="Ma J."/>
        </authorList>
    </citation>
    <scope>NUCLEOTIDE SEQUENCE [LARGE SCALE GENOMIC DNA]</scope>
    <source>
        <strain evidence="2">JCM 3399</strain>
    </source>
</reference>
<organism evidence="1 2">
    <name type="scientific">Streptomyces albospinus</name>
    <dbReference type="NCBI Taxonomy" id="285515"/>
    <lineage>
        <taxon>Bacteria</taxon>
        <taxon>Bacillati</taxon>
        <taxon>Actinomycetota</taxon>
        <taxon>Actinomycetes</taxon>
        <taxon>Kitasatosporales</taxon>
        <taxon>Streptomycetaceae</taxon>
        <taxon>Streptomyces</taxon>
    </lineage>
</organism>
<evidence type="ECO:0000313" key="1">
    <source>
        <dbReference type="EMBL" id="GGU94205.1"/>
    </source>
</evidence>
<comment type="caution">
    <text evidence="1">The sequence shown here is derived from an EMBL/GenBank/DDBJ whole genome shotgun (WGS) entry which is preliminary data.</text>
</comment>
<name>A0ABQ2VMY5_9ACTN</name>
<keyword evidence="2" id="KW-1185">Reference proteome</keyword>
<dbReference type="Gene3D" id="2.160.20.10">
    <property type="entry name" value="Single-stranded right-handed beta-helix, Pectin lyase-like"/>
    <property type="match status" value="1"/>
</dbReference>
<evidence type="ECO:0008006" key="3">
    <source>
        <dbReference type="Google" id="ProtNLM"/>
    </source>
</evidence>
<gene>
    <name evidence="1" type="ORF">GCM10010211_71570</name>
</gene>
<dbReference type="SUPFAM" id="SSF51126">
    <property type="entry name" value="Pectin lyase-like"/>
    <property type="match status" value="1"/>
</dbReference>
<dbReference type="CDD" id="cd23669">
    <property type="entry name" value="GH55_SacteLam55A-like"/>
    <property type="match status" value="1"/>
</dbReference>
<dbReference type="InterPro" id="IPR012334">
    <property type="entry name" value="Pectin_lyas_fold"/>
</dbReference>
<dbReference type="InterPro" id="IPR011050">
    <property type="entry name" value="Pectin_lyase_fold/virulence"/>
</dbReference>
<proteinExistence type="predicted"/>
<evidence type="ECO:0000313" key="2">
    <source>
        <dbReference type="Proteomes" id="UP000654471"/>
    </source>
</evidence>
<dbReference type="EMBL" id="BMRP01000045">
    <property type="protein sequence ID" value="GGU94205.1"/>
    <property type="molecule type" value="Genomic_DNA"/>
</dbReference>
<dbReference type="InterPro" id="IPR059186">
    <property type="entry name" value="SACTE_4363"/>
</dbReference>